<feature type="transmembrane region" description="Helical" evidence="1">
    <location>
        <begin position="192"/>
        <end position="221"/>
    </location>
</feature>
<sequence>MYGDKLVDRAFDSPVCIIANKISNCTLYPLELFSLVIAFYLWHVLVTHRIDIENQIFWYVSGAIWSYSIIYNVFEMSYSSKQENWGVDVSPLNCKANKWTVNLISFYAYAIPSSIITIIMAIMTCHSSVILYRHWKNFNSNMNRSTAIKLGHAVRLHICCVTTTVMFSLNIIPRIVFYNKNVDSPIKTFGSFTIASVGVIMFLIFGTNTKAAVFLPFCYYVPPDKSRIQEESSYVL</sequence>
<dbReference type="Proteomes" id="UP000615446">
    <property type="component" value="Unassembled WGS sequence"/>
</dbReference>
<name>A0A2Z6RY52_9GLOM</name>
<proteinExistence type="predicted"/>
<feature type="transmembrane region" description="Helical" evidence="1">
    <location>
        <begin position="56"/>
        <end position="74"/>
    </location>
</feature>
<keyword evidence="1" id="KW-0472">Membrane</keyword>
<dbReference type="Proteomes" id="UP000247702">
    <property type="component" value="Unassembled WGS sequence"/>
</dbReference>
<evidence type="ECO:0000313" key="4">
    <source>
        <dbReference type="Proteomes" id="UP000247702"/>
    </source>
</evidence>
<gene>
    <name evidence="3" type="ORF">RCL2_002239300</name>
    <name evidence="2" type="ORF">RclHR1_02840005</name>
</gene>
<keyword evidence="1" id="KW-1133">Transmembrane helix</keyword>
<protein>
    <recommendedName>
        <fullName evidence="5">G-protein coupled receptors family 1 profile domain-containing protein</fullName>
    </recommendedName>
</protein>
<keyword evidence="4" id="KW-1185">Reference proteome</keyword>
<accession>A0A2Z6RY52</accession>
<reference evidence="2 4" key="1">
    <citation type="submission" date="2017-11" db="EMBL/GenBank/DDBJ databases">
        <title>The genome of Rhizophagus clarus HR1 reveals common genetic basis of auxotrophy among arbuscular mycorrhizal fungi.</title>
        <authorList>
            <person name="Kobayashi Y."/>
        </authorList>
    </citation>
    <scope>NUCLEOTIDE SEQUENCE [LARGE SCALE GENOMIC DNA]</scope>
    <source>
        <strain evidence="2 4">HR1</strain>
    </source>
</reference>
<dbReference type="EMBL" id="BLAL01000244">
    <property type="protein sequence ID" value="GES95732.1"/>
    <property type="molecule type" value="Genomic_DNA"/>
</dbReference>
<feature type="transmembrane region" description="Helical" evidence="1">
    <location>
        <begin position="106"/>
        <end position="132"/>
    </location>
</feature>
<evidence type="ECO:0000256" key="1">
    <source>
        <dbReference type="SAM" id="Phobius"/>
    </source>
</evidence>
<evidence type="ECO:0008006" key="5">
    <source>
        <dbReference type="Google" id="ProtNLM"/>
    </source>
</evidence>
<reference evidence="3" key="2">
    <citation type="submission" date="2019-10" db="EMBL/GenBank/DDBJ databases">
        <title>Conservation and host-specific expression of non-tandemly repeated heterogenous ribosome RNA gene in arbuscular mycorrhizal fungi.</title>
        <authorList>
            <person name="Maeda T."/>
            <person name="Kobayashi Y."/>
            <person name="Nakagawa T."/>
            <person name="Ezawa T."/>
            <person name="Yamaguchi K."/>
            <person name="Bino T."/>
            <person name="Nishimoto Y."/>
            <person name="Shigenobu S."/>
            <person name="Kawaguchi M."/>
        </authorList>
    </citation>
    <scope>NUCLEOTIDE SEQUENCE</scope>
    <source>
        <strain evidence="3">HR1</strain>
    </source>
</reference>
<dbReference type="AlphaFoldDB" id="A0A2Z6RY52"/>
<feature type="transmembrane region" description="Helical" evidence="1">
    <location>
        <begin position="153"/>
        <end position="172"/>
    </location>
</feature>
<feature type="transmembrane region" description="Helical" evidence="1">
    <location>
        <begin position="27"/>
        <end position="44"/>
    </location>
</feature>
<comment type="caution">
    <text evidence="2">The sequence shown here is derived from an EMBL/GenBank/DDBJ whole genome shotgun (WGS) entry which is preliminary data.</text>
</comment>
<dbReference type="EMBL" id="BEXD01002046">
    <property type="protein sequence ID" value="GBB96808.1"/>
    <property type="molecule type" value="Genomic_DNA"/>
</dbReference>
<dbReference type="OrthoDB" id="2405034at2759"/>
<evidence type="ECO:0000313" key="3">
    <source>
        <dbReference type="EMBL" id="GES95732.1"/>
    </source>
</evidence>
<organism evidence="2 4">
    <name type="scientific">Rhizophagus clarus</name>
    <dbReference type="NCBI Taxonomy" id="94130"/>
    <lineage>
        <taxon>Eukaryota</taxon>
        <taxon>Fungi</taxon>
        <taxon>Fungi incertae sedis</taxon>
        <taxon>Mucoromycota</taxon>
        <taxon>Glomeromycotina</taxon>
        <taxon>Glomeromycetes</taxon>
        <taxon>Glomerales</taxon>
        <taxon>Glomeraceae</taxon>
        <taxon>Rhizophagus</taxon>
    </lineage>
</organism>
<evidence type="ECO:0000313" key="2">
    <source>
        <dbReference type="EMBL" id="GBB96808.1"/>
    </source>
</evidence>
<keyword evidence="1" id="KW-0812">Transmembrane</keyword>